<dbReference type="SUPFAM" id="SSF49265">
    <property type="entry name" value="Fibronectin type III"/>
    <property type="match status" value="1"/>
</dbReference>
<dbReference type="PROSITE" id="PS50853">
    <property type="entry name" value="FN3"/>
    <property type="match status" value="1"/>
</dbReference>
<evidence type="ECO:0000259" key="6">
    <source>
        <dbReference type="PROSITE" id="PS50853"/>
    </source>
</evidence>
<dbReference type="InterPro" id="IPR036116">
    <property type="entry name" value="FN3_sf"/>
</dbReference>
<accession>A0ABD0RGI8</accession>
<sequence length="98" mass="10820">GPANVSAFATTSSSVLVRWGDVPETDRNGLILGYKVVYKEKDAESAMHFWMVEGNNTYSVQLTGLGKYVLYEIQVLAFTRIGDGMPSSPPIFERTLDD</sequence>
<comment type="caution">
    <text evidence="7">The sequence shown here is derived from an EMBL/GenBank/DDBJ whole genome shotgun (WGS) entry which is preliminary data.</text>
</comment>
<feature type="domain" description="Fibronectin type-III" evidence="6">
    <location>
        <begin position="1"/>
        <end position="98"/>
    </location>
</feature>
<evidence type="ECO:0000313" key="8">
    <source>
        <dbReference type="Proteomes" id="UP001529510"/>
    </source>
</evidence>
<dbReference type="Gene3D" id="2.60.40.10">
    <property type="entry name" value="Immunoglobulins"/>
    <property type="match status" value="1"/>
</dbReference>
<keyword evidence="3" id="KW-1015">Disulfide bond</keyword>
<keyword evidence="2" id="KW-0677">Repeat</keyword>
<dbReference type="FunFam" id="2.60.40.10:FF:000261">
    <property type="entry name" value="Sidekick cell adhesion molecule 2"/>
    <property type="match status" value="1"/>
</dbReference>
<dbReference type="CDD" id="cd00063">
    <property type="entry name" value="FN3"/>
    <property type="match status" value="1"/>
</dbReference>
<keyword evidence="5" id="KW-0325">Glycoprotein</keyword>
<feature type="non-terminal residue" evidence="7">
    <location>
        <position position="1"/>
    </location>
</feature>
<evidence type="ECO:0000256" key="3">
    <source>
        <dbReference type="ARBA" id="ARBA00023157"/>
    </source>
</evidence>
<dbReference type="Pfam" id="PF00041">
    <property type="entry name" value="fn3"/>
    <property type="match status" value="1"/>
</dbReference>
<reference evidence="7 8" key="1">
    <citation type="submission" date="2024-05" db="EMBL/GenBank/DDBJ databases">
        <title>Genome sequencing and assembly of Indian major carp, Cirrhinus mrigala (Hamilton, 1822).</title>
        <authorList>
            <person name="Mohindra V."/>
            <person name="Chowdhury L.M."/>
            <person name="Lal K."/>
            <person name="Jena J.K."/>
        </authorList>
    </citation>
    <scope>NUCLEOTIDE SEQUENCE [LARGE SCALE GENOMIC DNA]</scope>
    <source>
        <strain evidence="7">CM1030</strain>
        <tissue evidence="7">Blood</tissue>
    </source>
</reference>
<name>A0ABD0RGI8_CIRMR</name>
<keyword evidence="8" id="KW-1185">Reference proteome</keyword>
<organism evidence="7 8">
    <name type="scientific">Cirrhinus mrigala</name>
    <name type="common">Mrigala</name>
    <dbReference type="NCBI Taxonomy" id="683832"/>
    <lineage>
        <taxon>Eukaryota</taxon>
        <taxon>Metazoa</taxon>
        <taxon>Chordata</taxon>
        <taxon>Craniata</taxon>
        <taxon>Vertebrata</taxon>
        <taxon>Euteleostomi</taxon>
        <taxon>Actinopterygii</taxon>
        <taxon>Neopterygii</taxon>
        <taxon>Teleostei</taxon>
        <taxon>Ostariophysi</taxon>
        <taxon>Cypriniformes</taxon>
        <taxon>Cyprinidae</taxon>
        <taxon>Labeoninae</taxon>
        <taxon>Labeonini</taxon>
        <taxon>Cirrhinus</taxon>
    </lineage>
</organism>
<dbReference type="AlphaFoldDB" id="A0ABD0RGI8"/>
<dbReference type="SMART" id="SM00060">
    <property type="entry name" value="FN3"/>
    <property type="match status" value="1"/>
</dbReference>
<dbReference type="PANTHER" id="PTHR23036:SF151">
    <property type="entry name" value="FIBRONECTIN TYPE-III DOMAIN-CONTAINING PROTEIN"/>
    <property type="match status" value="1"/>
</dbReference>
<dbReference type="InterPro" id="IPR013783">
    <property type="entry name" value="Ig-like_fold"/>
</dbReference>
<protein>
    <recommendedName>
        <fullName evidence="6">Fibronectin type-III domain-containing protein</fullName>
    </recommendedName>
</protein>
<dbReference type="Proteomes" id="UP001529510">
    <property type="component" value="Unassembled WGS sequence"/>
</dbReference>
<evidence type="ECO:0000256" key="2">
    <source>
        <dbReference type="ARBA" id="ARBA00022737"/>
    </source>
</evidence>
<evidence type="ECO:0000256" key="1">
    <source>
        <dbReference type="ARBA" id="ARBA00022729"/>
    </source>
</evidence>
<evidence type="ECO:0000256" key="4">
    <source>
        <dbReference type="ARBA" id="ARBA00023170"/>
    </source>
</evidence>
<proteinExistence type="predicted"/>
<dbReference type="InterPro" id="IPR050379">
    <property type="entry name" value="Type-I_Cytokine_Rcpt"/>
</dbReference>
<evidence type="ECO:0000313" key="7">
    <source>
        <dbReference type="EMBL" id="KAL0196996.1"/>
    </source>
</evidence>
<gene>
    <name evidence="7" type="ORF">M9458_005536</name>
</gene>
<dbReference type="PANTHER" id="PTHR23036">
    <property type="entry name" value="CYTOKINE RECEPTOR"/>
    <property type="match status" value="1"/>
</dbReference>
<dbReference type="InterPro" id="IPR003961">
    <property type="entry name" value="FN3_dom"/>
</dbReference>
<keyword evidence="1" id="KW-0732">Signal</keyword>
<feature type="non-terminal residue" evidence="7">
    <location>
        <position position="98"/>
    </location>
</feature>
<evidence type="ECO:0000256" key="5">
    <source>
        <dbReference type="ARBA" id="ARBA00023180"/>
    </source>
</evidence>
<keyword evidence="4" id="KW-0675">Receptor</keyword>
<dbReference type="EMBL" id="JAMKFB020000003">
    <property type="protein sequence ID" value="KAL0196996.1"/>
    <property type="molecule type" value="Genomic_DNA"/>
</dbReference>